<dbReference type="AlphaFoldDB" id="A0A494TFG7"/>
<feature type="region of interest" description="Disordered" evidence="1">
    <location>
        <begin position="31"/>
        <end position="86"/>
    </location>
</feature>
<protein>
    <submittedName>
        <fullName evidence="2">Uncharacterized protein</fullName>
    </submittedName>
</protein>
<keyword evidence="3" id="KW-1185">Reference proteome</keyword>
<name>A0A494TFG7_SPHPE</name>
<evidence type="ECO:0000256" key="1">
    <source>
        <dbReference type="SAM" id="MobiDB-lite"/>
    </source>
</evidence>
<feature type="compositionally biased region" description="Low complexity" evidence="1">
    <location>
        <begin position="36"/>
        <end position="47"/>
    </location>
</feature>
<dbReference type="RefSeq" id="WP_121156060.1">
    <property type="nucleotide sequence ID" value="NZ_CP032829.1"/>
</dbReference>
<gene>
    <name evidence="2" type="ORF">D3Y57_15920</name>
</gene>
<evidence type="ECO:0000313" key="3">
    <source>
        <dbReference type="Proteomes" id="UP000276254"/>
    </source>
</evidence>
<feature type="compositionally biased region" description="Basic and acidic residues" evidence="1">
    <location>
        <begin position="72"/>
        <end position="86"/>
    </location>
</feature>
<accession>A0A494TFG7</accession>
<dbReference type="Proteomes" id="UP000276254">
    <property type="component" value="Chromosome"/>
</dbReference>
<dbReference type="EMBL" id="CP032829">
    <property type="protein sequence ID" value="AYJ88060.1"/>
    <property type="molecule type" value="Genomic_DNA"/>
</dbReference>
<proteinExistence type="predicted"/>
<evidence type="ECO:0000313" key="2">
    <source>
        <dbReference type="EMBL" id="AYJ88060.1"/>
    </source>
</evidence>
<organism evidence="2 3">
    <name type="scientific">Sphingomonas paeninsulae</name>
    <dbReference type="NCBI Taxonomy" id="2319844"/>
    <lineage>
        <taxon>Bacteria</taxon>
        <taxon>Pseudomonadati</taxon>
        <taxon>Pseudomonadota</taxon>
        <taxon>Alphaproteobacteria</taxon>
        <taxon>Sphingomonadales</taxon>
        <taxon>Sphingomonadaceae</taxon>
        <taxon>Sphingomonas</taxon>
    </lineage>
</organism>
<dbReference type="KEGG" id="spha:D3Y57_15920"/>
<reference evidence="2 3" key="1">
    <citation type="submission" date="2018-09" db="EMBL/GenBank/DDBJ databases">
        <title>Sphingomonas peninsula sp. nov., isolated from fildes peninsula, Antarctic soil.</title>
        <authorList>
            <person name="Yingchao G."/>
        </authorList>
    </citation>
    <scope>NUCLEOTIDE SEQUENCE [LARGE SCALE GENOMIC DNA]</scope>
    <source>
        <strain evidence="2 3">YZ-8</strain>
    </source>
</reference>
<sequence length="86" mass="8731">MQRIRVGVTGLAAVVLIVLLAAAIATSVRRTANMNAPGATAPLATGPKSTNSKTVDPDSEPLAQLGVAPGANDRKDLSDAPEKRAN</sequence>